<keyword evidence="1" id="KW-0812">Transmembrane</keyword>
<sequence>MSKFFTVTNTVCVIVAGFVVGTIIYVNTTTFQFGSEAPAASNGDAPVRIEASSGNPLLKATKADVARWFPGTCFAEIYMKSPSYKGGLVAGCIDKTSKEIKAETGVALGADDFRSSEVITHFKSVYGASNPWRT</sequence>
<dbReference type="OrthoDB" id="6926192at2"/>
<keyword evidence="1" id="KW-0472">Membrane</keyword>
<dbReference type="HOGENOM" id="CLU_1894412_0_0_6"/>
<keyword evidence="2" id="KW-0614">Plasmid</keyword>
<geneLocation type="plasmid" evidence="2">
    <name>pUTK21</name>
</geneLocation>
<name>A0A010SCI0_PSEFL</name>
<reference evidence="2 3" key="1">
    <citation type="journal article" date="2011" name="J. Bacteriol.">
        <title>Draft genome sequence of the polycyclic aromatic hydrocarbon-degrading, genetically engineered bioluminescent bioreporter Pseudomonas fluorescens HK44.</title>
        <authorList>
            <person name="Chauhan A."/>
            <person name="Layton A.C."/>
            <person name="Williams D.E."/>
            <person name="Smartt A.E."/>
            <person name="Ripp S."/>
            <person name="Karpinets T.V."/>
            <person name="Brown S.D."/>
            <person name="Sayler G.S."/>
        </authorList>
    </citation>
    <scope>NUCLEOTIDE SEQUENCE [LARGE SCALE GENOMIC DNA]</scope>
    <source>
        <strain evidence="2 3">HK44</strain>
        <plasmid evidence="2">pUTK21</plasmid>
    </source>
</reference>
<dbReference type="EMBL" id="AFOY02000029">
    <property type="protein sequence ID" value="EXF91010.1"/>
    <property type="molecule type" value="Genomic_DNA"/>
</dbReference>
<dbReference type="PATRIC" id="fig|1042209.11.peg.53"/>
<evidence type="ECO:0008006" key="4">
    <source>
        <dbReference type="Google" id="ProtNLM"/>
    </source>
</evidence>
<dbReference type="RefSeq" id="WP_011117462.1">
    <property type="nucleotide sequence ID" value="NZ_AFOY02000029.1"/>
</dbReference>
<evidence type="ECO:0000256" key="1">
    <source>
        <dbReference type="SAM" id="Phobius"/>
    </source>
</evidence>
<keyword evidence="1" id="KW-1133">Transmembrane helix</keyword>
<organism evidence="2 3">
    <name type="scientific">Pseudomonas fluorescens HK44</name>
    <dbReference type="NCBI Taxonomy" id="1042209"/>
    <lineage>
        <taxon>Bacteria</taxon>
        <taxon>Pseudomonadati</taxon>
        <taxon>Pseudomonadota</taxon>
        <taxon>Gammaproteobacteria</taxon>
        <taxon>Pseudomonadales</taxon>
        <taxon>Pseudomonadaceae</taxon>
        <taxon>Pseudomonas</taxon>
    </lineage>
</organism>
<dbReference type="Proteomes" id="UP000022611">
    <property type="component" value="Unassembled WGS sequence"/>
</dbReference>
<comment type="caution">
    <text evidence="2">The sequence shown here is derived from an EMBL/GenBank/DDBJ whole genome shotgun (WGS) entry which is preliminary data.</text>
</comment>
<feature type="transmembrane region" description="Helical" evidence="1">
    <location>
        <begin position="6"/>
        <end position="26"/>
    </location>
</feature>
<dbReference type="AlphaFoldDB" id="A0A010SCI0"/>
<protein>
    <recommendedName>
        <fullName evidence="4">Bacterial conjugation protein</fullName>
    </recommendedName>
</protein>
<proteinExistence type="predicted"/>
<evidence type="ECO:0000313" key="3">
    <source>
        <dbReference type="Proteomes" id="UP000022611"/>
    </source>
</evidence>
<accession>A0A010SCI0</accession>
<evidence type="ECO:0000313" key="2">
    <source>
        <dbReference type="EMBL" id="EXF91010.1"/>
    </source>
</evidence>
<gene>
    <name evidence="2" type="ORF">HK44_029270</name>
</gene>